<dbReference type="SUPFAM" id="SSF54593">
    <property type="entry name" value="Glyoxalase/Bleomycin resistance protein/Dihydroxybiphenyl dioxygenase"/>
    <property type="match status" value="2"/>
</dbReference>
<evidence type="ECO:0000256" key="1">
    <source>
        <dbReference type="ARBA" id="ARBA00022723"/>
    </source>
</evidence>
<evidence type="ECO:0000313" key="3">
    <source>
        <dbReference type="EMBL" id="MFC5387263.1"/>
    </source>
</evidence>
<feature type="domain" description="VOC" evidence="2">
    <location>
        <begin position="174"/>
        <end position="287"/>
    </location>
</feature>
<feature type="domain" description="VOC" evidence="2">
    <location>
        <begin position="16"/>
        <end position="132"/>
    </location>
</feature>
<reference evidence="4" key="1">
    <citation type="journal article" date="2019" name="Int. J. Syst. Evol. Microbiol.">
        <title>The Global Catalogue of Microorganisms (GCM) 10K type strain sequencing project: providing services to taxonomists for standard genome sequencing and annotation.</title>
        <authorList>
            <consortium name="The Broad Institute Genomics Platform"/>
            <consortium name="The Broad Institute Genome Sequencing Center for Infectious Disease"/>
            <person name="Wu L."/>
            <person name="Ma J."/>
        </authorList>
    </citation>
    <scope>NUCLEOTIDE SEQUENCE [LARGE SCALE GENOMIC DNA]</scope>
    <source>
        <strain evidence="4">CGMCC 4.1415</strain>
    </source>
</reference>
<accession>A0ABW0H3Q8</accession>
<protein>
    <submittedName>
        <fullName evidence="3">VOC family protein</fullName>
    </submittedName>
</protein>
<comment type="caution">
    <text evidence="3">The sequence shown here is derived from an EMBL/GenBank/DDBJ whole genome shotgun (WGS) entry which is preliminary data.</text>
</comment>
<evidence type="ECO:0000313" key="4">
    <source>
        <dbReference type="Proteomes" id="UP001596016"/>
    </source>
</evidence>
<keyword evidence="4" id="KW-1185">Reference proteome</keyword>
<keyword evidence="1" id="KW-0479">Metal-binding</keyword>
<evidence type="ECO:0000259" key="2">
    <source>
        <dbReference type="PROSITE" id="PS51819"/>
    </source>
</evidence>
<dbReference type="Pfam" id="PF00903">
    <property type="entry name" value="Glyoxalase"/>
    <property type="match status" value="2"/>
</dbReference>
<dbReference type="PANTHER" id="PTHR43279">
    <property type="entry name" value="CATECHOL-2,3-DIOXYGENASE"/>
    <property type="match status" value="1"/>
</dbReference>
<proteinExistence type="predicted"/>
<dbReference type="InterPro" id="IPR037523">
    <property type="entry name" value="VOC_core"/>
</dbReference>
<dbReference type="InterPro" id="IPR004360">
    <property type="entry name" value="Glyas_Fos-R_dOase_dom"/>
</dbReference>
<dbReference type="CDD" id="cd16359">
    <property type="entry name" value="VOC_BsCatE_like_C"/>
    <property type="match status" value="1"/>
</dbReference>
<dbReference type="InterPro" id="IPR018146">
    <property type="entry name" value="Glyoxalase_1_CS"/>
</dbReference>
<dbReference type="Proteomes" id="UP001596016">
    <property type="component" value="Unassembled WGS sequence"/>
</dbReference>
<sequence>MTSAVNFFDMNAAPMRIGTVRLKVRDLETVSGFYQKTLGLSEISNSPQEAVLGVGATPLLILAADPALAPRDRRQAGLFHTAFLMPTRADLGRWVGYIAEMRLRIDGASDHIVSEALYLTDPEGNGIEVYADRPVADWLDKAGRVQMSTDPLDLRDLAMAAEGRVWAGFPDGGSIGHVHLQVGDTVLADRFYNDVLGFDKVVDYPGASFYGSGGYHHQLAGNIWNSRGASRRPENMAGLNQVEIIMRDADDLATIIARAEDAGIEIARHDQGATLHDPWGTAITLKF</sequence>
<dbReference type="Gene3D" id="3.10.180.10">
    <property type="entry name" value="2,3-Dihydroxybiphenyl 1,2-Dioxygenase, domain 1"/>
    <property type="match status" value="2"/>
</dbReference>
<dbReference type="PROSITE" id="PS51819">
    <property type="entry name" value="VOC"/>
    <property type="match status" value="2"/>
</dbReference>
<dbReference type="RefSeq" id="WP_378231068.1">
    <property type="nucleotide sequence ID" value="NZ_JBHSLL010000056.1"/>
</dbReference>
<organism evidence="3 4">
    <name type="scientific">Aquamicrobium segne</name>
    <dbReference type="NCBI Taxonomy" id="469547"/>
    <lineage>
        <taxon>Bacteria</taxon>
        <taxon>Pseudomonadati</taxon>
        <taxon>Pseudomonadota</taxon>
        <taxon>Alphaproteobacteria</taxon>
        <taxon>Hyphomicrobiales</taxon>
        <taxon>Phyllobacteriaceae</taxon>
        <taxon>Aquamicrobium</taxon>
    </lineage>
</organism>
<dbReference type="InterPro" id="IPR029068">
    <property type="entry name" value="Glyas_Bleomycin-R_OHBP_Dase"/>
</dbReference>
<dbReference type="PANTHER" id="PTHR43279:SF1">
    <property type="entry name" value="CATECHOL-2,3-DIOXYGENASE"/>
    <property type="match status" value="1"/>
</dbReference>
<name>A0ABW0H3Q8_9HYPH</name>
<dbReference type="PROSITE" id="PS00934">
    <property type="entry name" value="GLYOXALASE_I_1"/>
    <property type="match status" value="1"/>
</dbReference>
<gene>
    <name evidence="3" type="ORF">ACFPLB_14980</name>
</gene>
<dbReference type="EMBL" id="JBHSLL010000056">
    <property type="protein sequence ID" value="MFC5387263.1"/>
    <property type="molecule type" value="Genomic_DNA"/>
</dbReference>